<evidence type="ECO:0000313" key="3">
    <source>
        <dbReference type="Proteomes" id="UP000281261"/>
    </source>
</evidence>
<proteinExistence type="predicted"/>
<gene>
    <name evidence="2" type="ORF">DRH29_04060</name>
</gene>
<evidence type="ECO:0000256" key="1">
    <source>
        <dbReference type="SAM" id="MobiDB-lite"/>
    </source>
</evidence>
<organism evidence="2 3">
    <name type="scientific">candidate division Kazan bacterium</name>
    <dbReference type="NCBI Taxonomy" id="2202143"/>
    <lineage>
        <taxon>Bacteria</taxon>
        <taxon>Bacteria division Kazan-3B-28</taxon>
    </lineage>
</organism>
<protein>
    <submittedName>
        <fullName evidence="2">Uncharacterized protein</fullName>
    </submittedName>
</protein>
<name>A0A420ZBW7_UNCK3</name>
<comment type="caution">
    <text evidence="2">The sequence shown here is derived from an EMBL/GenBank/DDBJ whole genome shotgun (WGS) entry which is preliminary data.</text>
</comment>
<accession>A0A420ZBW7</accession>
<dbReference type="Proteomes" id="UP000281261">
    <property type="component" value="Unassembled WGS sequence"/>
</dbReference>
<dbReference type="AlphaFoldDB" id="A0A420ZBW7"/>
<evidence type="ECO:0000313" key="2">
    <source>
        <dbReference type="EMBL" id="RLC36678.1"/>
    </source>
</evidence>
<dbReference type="EMBL" id="QMNG01000037">
    <property type="protein sequence ID" value="RLC36678.1"/>
    <property type="molecule type" value="Genomic_DNA"/>
</dbReference>
<reference evidence="2 3" key="1">
    <citation type="submission" date="2018-06" db="EMBL/GenBank/DDBJ databases">
        <title>Extensive metabolic versatility and redundancy in microbially diverse, dynamic hydrothermal sediments.</title>
        <authorList>
            <person name="Dombrowski N."/>
            <person name="Teske A."/>
            <person name="Baker B.J."/>
        </authorList>
    </citation>
    <scope>NUCLEOTIDE SEQUENCE [LARGE SCALE GENOMIC DNA]</scope>
    <source>
        <strain evidence="2">B79_G16</strain>
    </source>
</reference>
<feature type="region of interest" description="Disordered" evidence="1">
    <location>
        <begin position="1"/>
        <end position="24"/>
    </location>
</feature>
<sequence length="216" mass="24239">MKRWQKRAPPPLLKNNPQNQRMSNMAFKDAKRCIAKAKRSGERCKNPAVKGYSVCRVHGANSKNRGGAPKGSLNALVHGCFVDRFLKPGEEVMFNKFMDGLKNDIPDMNESSDYAIAVTAGMVFIRLQRAIEGDAQPNSVDFLSKTLIRHLEALKITRHARKGTDINLPSPAQWALELIEKTRRRQKELDGNREVRALPGDVIDVEVTDVEEGDDM</sequence>